<comment type="subcellular location">
    <subcellularLocation>
        <location evidence="1">Golgi apparatus membrane</location>
        <topology evidence="1">Single-pass type II membrane protein</topology>
    </subcellularLocation>
</comment>
<keyword evidence="8" id="KW-0333">Golgi apparatus</keyword>
<sequence>MKNILVKQVLKVTKNPIHVLLAVCLVCTTLVLFAVNNQLSFTYNYDIANKINNQLPVNTTTFIKPPKPLPQLSAHEFWNHLFKIYRQNRFDKSIQPLIQLTPSEQHVKSKVKSEQYLLSKAEIFHKDTIIANHASVFHQLPEKLPLSIYKPNSYGIVTIGGNFYSWLALVQLLGLRKLGSQLPVEVVIPTLDDYRKEAHFCEEVLPKYNAKCVLVPEVLGIEVAKYWNFKSYQYKALALAISSFENTLLLDSDNIPVMKPEKIFESSVYKDNGMILWPDYWERTMSPEWHNIVNKPYSTTKKIRQGRFPLINPITLTPETNNQTKFNDLEGTLPDLSTESGQVIINKKTHGKVVLLSLYYNIFGPEIYYKLFSLGAMGEGDKDTFAAAAYACDAGYYQVKSLIKTFGYHSDGFHGMAMGQKNPQVDYELYQKHAVEETESIDELKGIFQGENKVPMFAIHCNIQKLNPEKYMENDGISDREANRMKVRFYSKYKIKLDSDNDDDESNESKEIDFELSRWQIMDDILCRQQIRFGFMKDCNLTKICGYVNNTIKWLSE</sequence>
<dbReference type="OMA" id="GFHGMAM"/>
<evidence type="ECO:0000256" key="1">
    <source>
        <dbReference type="ARBA" id="ARBA00004323"/>
    </source>
</evidence>
<dbReference type="UniPathway" id="UPA00378"/>
<dbReference type="Pfam" id="PF11051">
    <property type="entry name" value="Mannosyl_trans3"/>
    <property type="match status" value="1"/>
</dbReference>
<dbReference type="AlphaFoldDB" id="M3HFY7"/>
<dbReference type="STRING" id="1245528.M3HFY7"/>
<organism evidence="10 11">
    <name type="scientific">Candida maltosa (strain Xu316)</name>
    <name type="common">Yeast</name>
    <dbReference type="NCBI Taxonomy" id="1245528"/>
    <lineage>
        <taxon>Eukaryota</taxon>
        <taxon>Fungi</taxon>
        <taxon>Dikarya</taxon>
        <taxon>Ascomycota</taxon>
        <taxon>Saccharomycotina</taxon>
        <taxon>Pichiomycetes</taxon>
        <taxon>Debaryomycetaceae</taxon>
        <taxon>Candida/Lodderomyces clade</taxon>
        <taxon>Candida</taxon>
    </lineage>
</organism>
<dbReference type="HOGENOM" id="CLU_013298_1_2_1"/>
<keyword evidence="6" id="KW-0735">Signal-anchor</keyword>
<evidence type="ECO:0000256" key="8">
    <source>
        <dbReference type="ARBA" id="ARBA00023034"/>
    </source>
</evidence>
<dbReference type="SUPFAM" id="SSF53448">
    <property type="entry name" value="Nucleotide-diphospho-sugar transferases"/>
    <property type="match status" value="1"/>
</dbReference>
<evidence type="ECO:0000256" key="4">
    <source>
        <dbReference type="ARBA" id="ARBA00022679"/>
    </source>
</evidence>
<keyword evidence="11" id="KW-1185">Reference proteome</keyword>
<dbReference type="GO" id="GO:0000139">
    <property type="term" value="C:Golgi membrane"/>
    <property type="evidence" value="ECO:0007669"/>
    <property type="project" value="UniProtKB-SubCell"/>
</dbReference>
<name>M3HFY7_CANMX</name>
<keyword evidence="9" id="KW-0472">Membrane</keyword>
<keyword evidence="7" id="KW-1133">Transmembrane helix</keyword>
<accession>M3HFY7</accession>
<evidence type="ECO:0000313" key="11">
    <source>
        <dbReference type="Proteomes" id="UP000011777"/>
    </source>
</evidence>
<evidence type="ECO:0000256" key="6">
    <source>
        <dbReference type="ARBA" id="ARBA00022968"/>
    </source>
</evidence>
<gene>
    <name evidence="10" type="ORF">G210_3625</name>
</gene>
<evidence type="ECO:0000256" key="9">
    <source>
        <dbReference type="ARBA" id="ARBA00023136"/>
    </source>
</evidence>
<keyword evidence="4 10" id="KW-0808">Transferase</keyword>
<dbReference type="PANTHER" id="PTHR31646">
    <property type="entry name" value="ALPHA-1,2-MANNOSYLTRANSFERASE MNN2"/>
    <property type="match status" value="1"/>
</dbReference>
<dbReference type="GO" id="GO:0046354">
    <property type="term" value="P:mannan biosynthetic process"/>
    <property type="evidence" value="ECO:0007669"/>
    <property type="project" value="TreeGrafter"/>
</dbReference>
<protein>
    <submittedName>
        <fullName evidence="10">Alpha-1,2-mannosyltransferase, putative</fullName>
    </submittedName>
</protein>
<reference evidence="10 11" key="1">
    <citation type="submission" date="2013-02" db="EMBL/GenBank/DDBJ databases">
        <title>Genome sequence of Candida maltosa Xu316, a potential industrial strain for xylitol and ethanol production.</title>
        <authorList>
            <person name="Yu J."/>
            <person name="Wang Q."/>
            <person name="Geng X."/>
            <person name="Bao W."/>
            <person name="He P."/>
            <person name="Cai J."/>
        </authorList>
    </citation>
    <scope>NUCLEOTIDE SEQUENCE [LARGE SCALE GENOMIC DNA]</scope>
    <source>
        <strain evidence="11">Xu316</strain>
    </source>
</reference>
<keyword evidence="5" id="KW-0812">Transmembrane</keyword>
<comment type="pathway">
    <text evidence="2">Protein modification; protein glycosylation.</text>
</comment>
<dbReference type="OrthoDB" id="430354at2759"/>
<dbReference type="EMBL" id="AOGT01002116">
    <property type="protein sequence ID" value="EMG46142.1"/>
    <property type="molecule type" value="Genomic_DNA"/>
</dbReference>
<evidence type="ECO:0000313" key="10">
    <source>
        <dbReference type="EMBL" id="EMG46142.1"/>
    </source>
</evidence>
<comment type="caution">
    <text evidence="10">The sequence shown here is derived from an EMBL/GenBank/DDBJ whole genome shotgun (WGS) entry which is preliminary data.</text>
</comment>
<proteinExistence type="inferred from homology"/>
<dbReference type="eggNOG" id="ENOG502QQ16">
    <property type="taxonomic scope" value="Eukaryota"/>
</dbReference>
<dbReference type="InterPro" id="IPR022751">
    <property type="entry name" value="Alpha_mannosyltransferase"/>
</dbReference>
<evidence type="ECO:0000256" key="5">
    <source>
        <dbReference type="ARBA" id="ARBA00022692"/>
    </source>
</evidence>
<dbReference type="GO" id="GO:0000026">
    <property type="term" value="F:alpha-1,2-mannosyltransferase activity"/>
    <property type="evidence" value="ECO:0007669"/>
    <property type="project" value="TreeGrafter"/>
</dbReference>
<evidence type="ECO:0000256" key="2">
    <source>
        <dbReference type="ARBA" id="ARBA00004922"/>
    </source>
</evidence>
<comment type="similarity">
    <text evidence="3">Belongs to the MNN1/MNT family.</text>
</comment>
<evidence type="ECO:0000256" key="3">
    <source>
        <dbReference type="ARBA" id="ARBA00009105"/>
    </source>
</evidence>
<evidence type="ECO:0000256" key="7">
    <source>
        <dbReference type="ARBA" id="ARBA00022989"/>
    </source>
</evidence>
<dbReference type="Proteomes" id="UP000011777">
    <property type="component" value="Unassembled WGS sequence"/>
</dbReference>
<dbReference type="PANTHER" id="PTHR31646:SF1">
    <property type="entry name" value="ALPHA-1,2-MANNOSYLTRANSFERASE MNN2"/>
    <property type="match status" value="1"/>
</dbReference>
<keyword evidence="10" id="KW-0328">Glycosyltransferase</keyword>
<dbReference type="InterPro" id="IPR029044">
    <property type="entry name" value="Nucleotide-diphossugar_trans"/>
</dbReference>